<evidence type="ECO:0000313" key="1">
    <source>
        <dbReference type="EMBL" id="KRV49325.1"/>
    </source>
</evidence>
<dbReference type="RefSeq" id="WP_018384995.1">
    <property type="nucleotide sequence ID" value="NZ_LLZU01000013.1"/>
</dbReference>
<dbReference type="Proteomes" id="UP000050867">
    <property type="component" value="Unassembled WGS sequence"/>
</dbReference>
<gene>
    <name evidence="1" type="ORF">AQ490_03805</name>
</gene>
<keyword evidence="2" id="KW-1185">Reference proteome</keyword>
<proteinExistence type="predicted"/>
<dbReference type="OrthoDB" id="3524093at2"/>
<comment type="caution">
    <text evidence="1">The sequence shown here is derived from an EMBL/GenBank/DDBJ whole genome shotgun (WGS) entry which is preliminary data.</text>
</comment>
<sequence>MLEERRSGRFVAWGNATIAGLVAPDDAAGKVRGTDTVHHVEGLPTAGGQPSAERVALAWGLGRLRALGVRGFRLALPVPGHPLGLSGPPDFNVLALEAGEAVIAVLSDAGPGDHVRGAEGGGGLGLVPEVTAAGPQGDQHVAVVWRCLPVLGGPPADVPSLAEAERELSQALREATRTLTALDVAGSAGPARTALDALRSAGPRPLLAPGYPGRAVRVLETAQRVASLVGIAMGGSGSGEHGTAITASQVAARTAALRTVERTARRAQTAAYNAYLEERDRGRA</sequence>
<accession>A0A0T6LT83</accession>
<organism evidence="1 2">
    <name type="scientific">Wenjunlia vitaminophila</name>
    <name type="common">Streptomyces vitaminophilus</name>
    <dbReference type="NCBI Taxonomy" id="76728"/>
    <lineage>
        <taxon>Bacteria</taxon>
        <taxon>Bacillati</taxon>
        <taxon>Actinomycetota</taxon>
        <taxon>Actinomycetes</taxon>
        <taxon>Kitasatosporales</taxon>
        <taxon>Streptomycetaceae</taxon>
        <taxon>Wenjunlia</taxon>
    </lineage>
</organism>
<dbReference type="AlphaFoldDB" id="A0A0T6LT83"/>
<protein>
    <submittedName>
        <fullName evidence="1">Uncharacterized protein</fullName>
    </submittedName>
</protein>
<evidence type="ECO:0000313" key="2">
    <source>
        <dbReference type="Proteomes" id="UP000050867"/>
    </source>
</evidence>
<dbReference type="STRING" id="76728.AQ490_03805"/>
<dbReference type="EMBL" id="LLZU01000013">
    <property type="protein sequence ID" value="KRV49325.1"/>
    <property type="molecule type" value="Genomic_DNA"/>
</dbReference>
<dbReference type="eggNOG" id="ENOG5032EQ4">
    <property type="taxonomic scope" value="Bacteria"/>
</dbReference>
<name>A0A0T6LT83_WENVI</name>
<reference evidence="1 2" key="1">
    <citation type="submission" date="2015-10" db="EMBL/GenBank/DDBJ databases">
        <title>Draft genome sequence of pyrrolomycin-producing Streptomyces vitaminophilus.</title>
        <authorList>
            <person name="Graham D.E."/>
            <person name="Mahan K.M."/>
            <person name="Klingeman D.M."/>
            <person name="Hettich R.L."/>
            <person name="Parry R.J."/>
        </authorList>
    </citation>
    <scope>NUCLEOTIDE SEQUENCE [LARGE SCALE GENOMIC DNA]</scope>
    <source>
        <strain evidence="1 2">ATCC 31673</strain>
    </source>
</reference>